<accession>A0A254N618</accession>
<gene>
    <name evidence="5" type="ORF">CDO81_27340</name>
</gene>
<dbReference type="Proteomes" id="UP000197446">
    <property type="component" value="Unassembled WGS sequence"/>
</dbReference>
<protein>
    <recommendedName>
        <fullName evidence="2">Superoxide dismutase [Cu-Zn]</fullName>
        <ecNumber evidence="2">1.15.1.1</ecNumber>
    </recommendedName>
</protein>
<feature type="chain" id="PRO_5013236578" description="Superoxide dismutase [Cu-Zn]" evidence="3">
    <location>
        <begin position="23"/>
        <end position="178"/>
    </location>
</feature>
<dbReference type="GO" id="GO:0005507">
    <property type="term" value="F:copper ion binding"/>
    <property type="evidence" value="ECO:0007669"/>
    <property type="project" value="InterPro"/>
</dbReference>
<evidence type="ECO:0000313" key="5">
    <source>
        <dbReference type="EMBL" id="OWQ96450.1"/>
    </source>
</evidence>
<organism evidence="5 6">
    <name type="scientific">Roseateles puraquae</name>
    <dbReference type="NCBI Taxonomy" id="431059"/>
    <lineage>
        <taxon>Bacteria</taxon>
        <taxon>Pseudomonadati</taxon>
        <taxon>Pseudomonadota</taxon>
        <taxon>Betaproteobacteria</taxon>
        <taxon>Burkholderiales</taxon>
        <taxon>Sphaerotilaceae</taxon>
        <taxon>Roseateles</taxon>
    </lineage>
</organism>
<comment type="function">
    <text evidence="2">Destroys radicals which are normally produced within the cells and which are toxic to biological systems.</text>
</comment>
<dbReference type="Gene3D" id="2.60.40.200">
    <property type="entry name" value="Superoxide dismutase, copper/zinc binding domain"/>
    <property type="match status" value="1"/>
</dbReference>
<dbReference type="OrthoDB" id="5431326at2"/>
<dbReference type="PROSITE" id="PS00087">
    <property type="entry name" value="SOD_CU_ZN_1"/>
    <property type="match status" value="1"/>
</dbReference>
<feature type="domain" description="Superoxide dismutase copper/zinc binding" evidence="4">
    <location>
        <begin position="42"/>
        <end position="175"/>
    </location>
</feature>
<keyword evidence="2" id="KW-0862">Zinc</keyword>
<dbReference type="InterPro" id="IPR024134">
    <property type="entry name" value="SOD_Cu/Zn_/chaperone"/>
</dbReference>
<dbReference type="InterPro" id="IPR018152">
    <property type="entry name" value="SOD_Cu/Zn_BS"/>
</dbReference>
<evidence type="ECO:0000259" key="4">
    <source>
        <dbReference type="Pfam" id="PF00080"/>
    </source>
</evidence>
<evidence type="ECO:0000256" key="1">
    <source>
        <dbReference type="ARBA" id="ARBA00010457"/>
    </source>
</evidence>
<dbReference type="EC" id="1.15.1.1" evidence="2"/>
<feature type="signal peptide" evidence="3">
    <location>
        <begin position="1"/>
        <end position="22"/>
    </location>
</feature>
<dbReference type="AlphaFoldDB" id="A0A254N618"/>
<keyword evidence="3" id="KW-0732">Signal</keyword>
<dbReference type="InterPro" id="IPR001424">
    <property type="entry name" value="SOD_Cu_Zn_dom"/>
</dbReference>
<keyword evidence="2" id="KW-0479">Metal-binding</keyword>
<dbReference type="EMBL" id="NISI01000033">
    <property type="protein sequence ID" value="OWQ96450.1"/>
    <property type="molecule type" value="Genomic_DNA"/>
</dbReference>
<dbReference type="PANTHER" id="PTHR10003">
    <property type="entry name" value="SUPEROXIDE DISMUTASE CU-ZN -RELATED"/>
    <property type="match status" value="1"/>
</dbReference>
<dbReference type="InterPro" id="IPR036423">
    <property type="entry name" value="SOD-like_Cu/Zn_dom_sf"/>
</dbReference>
<comment type="cofactor">
    <cofactor evidence="2">
        <name>Zn(2+)</name>
        <dbReference type="ChEBI" id="CHEBI:29105"/>
    </cofactor>
    <text evidence="2">Binds 1 zinc ion per subunit.</text>
</comment>
<comment type="catalytic activity">
    <reaction evidence="2">
        <text>2 superoxide + 2 H(+) = H2O2 + O2</text>
        <dbReference type="Rhea" id="RHEA:20696"/>
        <dbReference type="ChEBI" id="CHEBI:15378"/>
        <dbReference type="ChEBI" id="CHEBI:15379"/>
        <dbReference type="ChEBI" id="CHEBI:16240"/>
        <dbReference type="ChEBI" id="CHEBI:18421"/>
        <dbReference type="EC" id="1.15.1.1"/>
    </reaction>
</comment>
<name>A0A254N618_9BURK</name>
<comment type="similarity">
    <text evidence="1 2">Belongs to the Cu-Zn superoxide dismutase family.</text>
</comment>
<comment type="caution">
    <text evidence="5">The sequence shown here is derived from an EMBL/GenBank/DDBJ whole genome shotgun (WGS) entry which is preliminary data.</text>
</comment>
<comment type="cofactor">
    <cofactor evidence="2">
        <name>Cu cation</name>
        <dbReference type="ChEBI" id="CHEBI:23378"/>
    </cofactor>
    <text evidence="2">Binds 1 copper ion per subunit.</text>
</comment>
<dbReference type="NCBIfam" id="NF007628">
    <property type="entry name" value="PRK10290.1"/>
    <property type="match status" value="1"/>
</dbReference>
<proteinExistence type="inferred from homology"/>
<dbReference type="CDD" id="cd00305">
    <property type="entry name" value="Cu-Zn_Superoxide_Dismutase"/>
    <property type="match status" value="1"/>
</dbReference>
<dbReference type="RefSeq" id="WP_088486431.1">
    <property type="nucleotide sequence ID" value="NZ_NISI01000033.1"/>
</dbReference>
<reference evidence="5 6" key="1">
    <citation type="journal article" date="2007" name="Int. J. Syst. Evol. Microbiol.">
        <title>Description of Pelomonas aquatica sp. nov. and Pelomonas puraquae sp. nov., isolated from industrial and haemodialysis water.</title>
        <authorList>
            <person name="Gomila M."/>
            <person name="Bowien B."/>
            <person name="Falsen E."/>
            <person name="Moore E.R."/>
            <person name="Lalucat J."/>
        </authorList>
    </citation>
    <scope>NUCLEOTIDE SEQUENCE [LARGE SCALE GENOMIC DNA]</scope>
    <source>
        <strain evidence="5 6">CCUG 52769</strain>
    </source>
</reference>
<evidence type="ECO:0000256" key="3">
    <source>
        <dbReference type="SAM" id="SignalP"/>
    </source>
</evidence>
<evidence type="ECO:0000256" key="2">
    <source>
        <dbReference type="RuleBase" id="RU000393"/>
    </source>
</evidence>
<dbReference type="SUPFAM" id="SSF49329">
    <property type="entry name" value="Cu,Zn superoxide dismutase-like"/>
    <property type="match status" value="1"/>
</dbReference>
<dbReference type="PROSITE" id="PS00332">
    <property type="entry name" value="SOD_CU_ZN_2"/>
    <property type="match status" value="1"/>
</dbReference>
<keyword evidence="2" id="KW-0560">Oxidoreductase</keyword>
<keyword evidence="2" id="KW-0186">Copper</keyword>
<keyword evidence="6" id="KW-1185">Reference proteome</keyword>
<sequence>MKKRSTLGLALAASLSVPAAYAADQTVTLYEARADGPGPSVGTVRILETPYGLALYPQLSGLPQGAHGFHFHENGSCAPSTGPTGNVIPAGGAGGHLDPKGSKHHGEPWGDGHLGDLPPLYVMADGQATNPVLAPRIMKLSEVAGRALMIHVGGDNHSDHPAALGGGGARLACALVGS</sequence>
<evidence type="ECO:0000313" key="6">
    <source>
        <dbReference type="Proteomes" id="UP000197446"/>
    </source>
</evidence>
<dbReference type="GO" id="GO:0004784">
    <property type="term" value="F:superoxide dismutase activity"/>
    <property type="evidence" value="ECO:0007669"/>
    <property type="project" value="UniProtKB-EC"/>
</dbReference>
<dbReference type="Pfam" id="PF00080">
    <property type="entry name" value="Sod_Cu"/>
    <property type="match status" value="1"/>
</dbReference>